<dbReference type="AlphaFoldDB" id="A0A1A0VXE5"/>
<dbReference type="InterPro" id="IPR003399">
    <property type="entry name" value="Mce/MlaD"/>
</dbReference>
<dbReference type="InterPro" id="IPR024516">
    <property type="entry name" value="Mce_C"/>
</dbReference>
<sequence length="400" mass="42514">MSDATSKHRRHVRIAAAILAAIVAAAVVFTYLSYTAAFTPTDTVSLTAPRAGLVMERDAKVKYRGIQIGKVSEIAYAGHEAKLTLSIKRGEMRYIPSNATVRIAGNTIFGAKSVEFLAPDKPEGSLRPGSTVAAKDVQLEVNTLFQTLSDVLNKIDPVSLNATLSALGEGLRGHGDDAGAALSGLNSYLQQLNPKLPTLQEDFAKAAVVANIYGDAGPDLARIIDNVPALNKTIVDEKTNLNATLLSATGLANNGTATLEPAADDYIAAIQRLRAPLKVAGDYSPEFGCLLRGVSIGVDRFAPIIGGIRPGLYVNSNFLPGSPAYTYPESLPMVNASGGPNCRGLPDVPTKQFGGSWYRAPFVVTDNAYVPFQPNTEVQFDAPATLQFLFNGAFAERDRF</sequence>
<keyword evidence="1" id="KW-0812">Transmembrane</keyword>
<dbReference type="OrthoDB" id="3460188at2"/>
<gene>
    <name evidence="4" type="ORF">A5779_31675</name>
</gene>
<name>A0A1A0VXE5_MYCPR</name>
<proteinExistence type="predicted"/>
<keyword evidence="1" id="KW-0472">Membrane</keyword>
<accession>A0A1A0VXE5</accession>
<dbReference type="Proteomes" id="UP000094008">
    <property type="component" value="Unassembled WGS sequence"/>
</dbReference>
<dbReference type="NCBIfam" id="TIGR00996">
    <property type="entry name" value="Mtu_fam_mce"/>
    <property type="match status" value="1"/>
</dbReference>
<dbReference type="InterPro" id="IPR005693">
    <property type="entry name" value="Mce"/>
</dbReference>
<evidence type="ECO:0000256" key="1">
    <source>
        <dbReference type="SAM" id="Phobius"/>
    </source>
</evidence>
<comment type="caution">
    <text evidence="4">The sequence shown here is derived from an EMBL/GenBank/DDBJ whole genome shotgun (WGS) entry which is preliminary data.</text>
</comment>
<dbReference type="PANTHER" id="PTHR33371:SF19">
    <property type="entry name" value="MCE-FAMILY PROTEIN MCE4A"/>
    <property type="match status" value="1"/>
</dbReference>
<dbReference type="EMBL" id="LZSY01000118">
    <property type="protein sequence ID" value="OBB87869.1"/>
    <property type="molecule type" value="Genomic_DNA"/>
</dbReference>
<dbReference type="Pfam" id="PF02470">
    <property type="entry name" value="MlaD"/>
    <property type="match status" value="1"/>
</dbReference>
<keyword evidence="1" id="KW-1133">Transmembrane helix</keyword>
<feature type="domain" description="Mammalian cell entry C-terminal" evidence="3">
    <location>
        <begin position="125"/>
        <end position="340"/>
    </location>
</feature>
<evidence type="ECO:0000313" key="4">
    <source>
        <dbReference type="EMBL" id="OBB87869.1"/>
    </source>
</evidence>
<dbReference type="RefSeq" id="WP_064884627.1">
    <property type="nucleotide sequence ID" value="NZ_LZIB01000029.1"/>
</dbReference>
<evidence type="ECO:0000259" key="3">
    <source>
        <dbReference type="Pfam" id="PF11887"/>
    </source>
</evidence>
<dbReference type="PANTHER" id="PTHR33371">
    <property type="entry name" value="INTERMEMBRANE PHOSPHOLIPID TRANSPORT SYSTEM BINDING PROTEIN MLAD-RELATED"/>
    <property type="match status" value="1"/>
</dbReference>
<protein>
    <submittedName>
        <fullName evidence="4">MCE-family protein</fullName>
    </submittedName>
</protein>
<feature type="transmembrane region" description="Helical" evidence="1">
    <location>
        <begin position="12"/>
        <end position="34"/>
    </location>
</feature>
<reference evidence="5" key="1">
    <citation type="submission" date="2016-06" db="EMBL/GenBank/DDBJ databases">
        <authorList>
            <person name="Sutton G."/>
            <person name="Brinkac L."/>
            <person name="Sanka R."/>
            <person name="Adams M."/>
            <person name="Lau E."/>
            <person name="Mehaffy C."/>
            <person name="Tameris M."/>
            <person name="Hatherill M."/>
            <person name="Hanekom W."/>
            <person name="Mahomed H."/>
            <person name="Mcshane H."/>
        </authorList>
    </citation>
    <scope>NUCLEOTIDE SEQUENCE [LARGE SCALE GENOMIC DNA]</scope>
    <source>
        <strain evidence="5">852002-10433_SCH5171157</strain>
    </source>
</reference>
<organism evidence="4 5">
    <name type="scientific">Mycolicibacterium peregrinum</name>
    <name type="common">Mycobacterium peregrinum</name>
    <dbReference type="NCBI Taxonomy" id="43304"/>
    <lineage>
        <taxon>Bacteria</taxon>
        <taxon>Bacillati</taxon>
        <taxon>Actinomycetota</taxon>
        <taxon>Actinomycetes</taxon>
        <taxon>Mycobacteriales</taxon>
        <taxon>Mycobacteriaceae</taxon>
        <taxon>Mycolicibacterium</taxon>
    </lineage>
</organism>
<dbReference type="Pfam" id="PF11887">
    <property type="entry name" value="Mce4_CUP1"/>
    <property type="match status" value="1"/>
</dbReference>
<feature type="domain" description="Mce/MlaD" evidence="2">
    <location>
        <begin position="41"/>
        <end position="117"/>
    </location>
</feature>
<dbReference type="InterPro" id="IPR052336">
    <property type="entry name" value="MlaD_Phospholipid_Transporter"/>
</dbReference>
<dbReference type="GO" id="GO:0005576">
    <property type="term" value="C:extracellular region"/>
    <property type="evidence" value="ECO:0007669"/>
    <property type="project" value="TreeGrafter"/>
</dbReference>
<evidence type="ECO:0000313" key="5">
    <source>
        <dbReference type="Proteomes" id="UP000094008"/>
    </source>
</evidence>
<dbReference type="GO" id="GO:0051701">
    <property type="term" value="P:biological process involved in interaction with host"/>
    <property type="evidence" value="ECO:0007669"/>
    <property type="project" value="TreeGrafter"/>
</dbReference>
<evidence type="ECO:0000259" key="2">
    <source>
        <dbReference type="Pfam" id="PF02470"/>
    </source>
</evidence>